<dbReference type="InterPro" id="IPR051543">
    <property type="entry name" value="Serine_Peptidase_S9A"/>
</dbReference>
<dbReference type="PRINTS" id="PR00862">
    <property type="entry name" value="PROLIGOPTASE"/>
</dbReference>
<dbReference type="EMBL" id="MN739167">
    <property type="protein sequence ID" value="QHS92020.1"/>
    <property type="molecule type" value="Genomic_DNA"/>
</dbReference>
<name>A0A6C0BIY5_9ZZZZ</name>
<dbReference type="GO" id="GO:0004252">
    <property type="term" value="F:serine-type endopeptidase activity"/>
    <property type="evidence" value="ECO:0007669"/>
    <property type="project" value="InterPro"/>
</dbReference>
<dbReference type="InterPro" id="IPR001375">
    <property type="entry name" value="Peptidase_S9_cat"/>
</dbReference>
<dbReference type="Gene3D" id="3.40.50.1820">
    <property type="entry name" value="alpha/beta hydrolase"/>
    <property type="match status" value="1"/>
</dbReference>
<dbReference type="InterPro" id="IPR029058">
    <property type="entry name" value="AB_hydrolase_fold"/>
</dbReference>
<dbReference type="AlphaFoldDB" id="A0A6C0BIY5"/>
<reference evidence="3" key="1">
    <citation type="journal article" date="2020" name="Nature">
        <title>Giant virus diversity and host interactions through global metagenomics.</title>
        <authorList>
            <person name="Schulz F."/>
            <person name="Roux S."/>
            <person name="Paez-Espino D."/>
            <person name="Jungbluth S."/>
            <person name="Walsh D.A."/>
            <person name="Denef V.J."/>
            <person name="McMahon K.D."/>
            <person name="Konstantinidis K.T."/>
            <person name="Eloe-Fadrosh E.A."/>
            <person name="Kyrpides N.C."/>
            <person name="Woyke T."/>
        </authorList>
    </citation>
    <scope>NUCLEOTIDE SEQUENCE</scope>
    <source>
        <strain evidence="3">GVMAG-M-3300013285-6</strain>
    </source>
</reference>
<proteinExistence type="inferred from homology"/>
<accession>A0A6C0BIY5</accession>
<dbReference type="GO" id="GO:0006508">
    <property type="term" value="P:proteolysis"/>
    <property type="evidence" value="ECO:0007669"/>
    <property type="project" value="InterPro"/>
</dbReference>
<evidence type="ECO:0000313" key="3">
    <source>
        <dbReference type="EMBL" id="QHS92020.1"/>
    </source>
</evidence>
<dbReference type="InterPro" id="IPR002470">
    <property type="entry name" value="Peptidase_S9A"/>
</dbReference>
<dbReference type="PANTHER" id="PTHR11757:SF19">
    <property type="entry name" value="PROLYL ENDOPEPTIDASE-LIKE"/>
    <property type="match status" value="1"/>
</dbReference>
<sequence length="600" mass="66656">MSRDIGFLQWTDPLAWMESMKGARWAAAVVRENLLYSTAVDALSSNKKPLKEFEKSSKEHFIAKAYRCNGITISSDMGSWSWPGGKVRDTAAVYSEDDLCWTIEEEGTGREVYFLKCYRNETVLWSYSKPVAPFLAIDNGLCYLIETTQELRYGRCVCIGALTGKGRKVVFEESNLQYNLSLVHGENGCVFLLADNSGRQRLYHIVETKAEQLCHQGVSFVPVGYAYGSKQPCYFARENSFSTPWRSFGAPLRAWSIPVSLRHSRIEQVSLRHRLLVTCEAGVSSLYHCALSPMKRCSVYGSITLNPWSGDTYMVCELGCMPQVYPIHENHVCKKRYATVDDGTTRSADGTRVPYLLIHGSERPSALMVIVYGAYNLKTTVNMGRWKPYLDAGWALAVAMVRGGGDYGDQWAEDARRHKKYKSVEDTEAVIRAAQKQIGIGWKSTALYGRSAGGYIVGSVCSRAAKGGLIGMAYAEVPYVDVLRTTTNNSLPLTILEYNEFGNPRSRLEDFETILGLSPVDSLGDGGAPGIFVVASTSMNDREVLTYESVKWIQRLRGSGGEMKLLRILDGKGHFVKGSAADVQRYEDFVLLNAFAAASK</sequence>
<dbReference type="SUPFAM" id="SSF53474">
    <property type="entry name" value="alpha/beta-Hydrolases"/>
    <property type="match status" value="1"/>
</dbReference>
<protein>
    <recommendedName>
        <fullName evidence="2">Peptidase S9 prolyl oligopeptidase catalytic domain-containing protein</fullName>
    </recommendedName>
</protein>
<dbReference type="Pfam" id="PF00326">
    <property type="entry name" value="Peptidase_S9"/>
    <property type="match status" value="1"/>
</dbReference>
<dbReference type="PANTHER" id="PTHR11757">
    <property type="entry name" value="PROTEASE FAMILY S9A OLIGOPEPTIDASE"/>
    <property type="match status" value="1"/>
</dbReference>
<evidence type="ECO:0000256" key="1">
    <source>
        <dbReference type="ARBA" id="ARBA00005228"/>
    </source>
</evidence>
<evidence type="ECO:0000259" key="2">
    <source>
        <dbReference type="Pfam" id="PF00326"/>
    </source>
</evidence>
<comment type="similarity">
    <text evidence="1">Belongs to the peptidase S9A family.</text>
</comment>
<feature type="domain" description="Peptidase S9 prolyl oligopeptidase catalytic" evidence="2">
    <location>
        <begin position="390"/>
        <end position="589"/>
    </location>
</feature>
<organism evidence="3">
    <name type="scientific">viral metagenome</name>
    <dbReference type="NCBI Taxonomy" id="1070528"/>
    <lineage>
        <taxon>unclassified sequences</taxon>
        <taxon>metagenomes</taxon>
        <taxon>organismal metagenomes</taxon>
    </lineage>
</organism>